<feature type="signal peptide" evidence="2">
    <location>
        <begin position="1"/>
        <end position="22"/>
    </location>
</feature>
<name>A0ABN9Q4T1_9DINO</name>
<organism evidence="3 4">
    <name type="scientific">Prorocentrum cordatum</name>
    <dbReference type="NCBI Taxonomy" id="2364126"/>
    <lineage>
        <taxon>Eukaryota</taxon>
        <taxon>Sar</taxon>
        <taxon>Alveolata</taxon>
        <taxon>Dinophyceae</taxon>
        <taxon>Prorocentrales</taxon>
        <taxon>Prorocentraceae</taxon>
        <taxon>Prorocentrum</taxon>
    </lineage>
</organism>
<protein>
    <submittedName>
        <fullName evidence="3">Uncharacterized protein</fullName>
    </submittedName>
</protein>
<gene>
    <name evidence="3" type="ORF">PCOR1329_LOCUS7867</name>
</gene>
<reference evidence="3" key="1">
    <citation type="submission" date="2023-10" db="EMBL/GenBank/DDBJ databases">
        <authorList>
            <person name="Chen Y."/>
            <person name="Shah S."/>
            <person name="Dougan E. K."/>
            <person name="Thang M."/>
            <person name="Chan C."/>
        </authorList>
    </citation>
    <scope>NUCLEOTIDE SEQUENCE [LARGE SCALE GENOMIC DNA]</scope>
</reference>
<proteinExistence type="predicted"/>
<evidence type="ECO:0000256" key="2">
    <source>
        <dbReference type="SAM" id="SignalP"/>
    </source>
</evidence>
<feature type="region of interest" description="Disordered" evidence="1">
    <location>
        <begin position="130"/>
        <end position="152"/>
    </location>
</feature>
<sequence>MQGLQTLLVLALLPAALGGAQAAARAGGAIGQLEMQMHAMEVEQDPCAGCDEGLAYSYQACARDHGNPCAERNEAGLVTGAQGTKKDVSCCLTKEKHDRCLECKSMDCAYKTCNVNKQYYAERTLVEAENTRDKQWDSKAMEAAGWGTDNTD</sequence>
<keyword evidence="4" id="KW-1185">Reference proteome</keyword>
<evidence type="ECO:0000313" key="3">
    <source>
        <dbReference type="EMBL" id="CAK0799403.1"/>
    </source>
</evidence>
<dbReference type="Proteomes" id="UP001189429">
    <property type="component" value="Unassembled WGS sequence"/>
</dbReference>
<evidence type="ECO:0000256" key="1">
    <source>
        <dbReference type="SAM" id="MobiDB-lite"/>
    </source>
</evidence>
<feature type="compositionally biased region" description="Basic and acidic residues" evidence="1">
    <location>
        <begin position="130"/>
        <end position="140"/>
    </location>
</feature>
<keyword evidence="2" id="KW-0732">Signal</keyword>
<comment type="caution">
    <text evidence="3">The sequence shown here is derived from an EMBL/GenBank/DDBJ whole genome shotgun (WGS) entry which is preliminary data.</text>
</comment>
<accession>A0ABN9Q4T1</accession>
<feature type="chain" id="PRO_5047202880" evidence="2">
    <location>
        <begin position="23"/>
        <end position="152"/>
    </location>
</feature>
<dbReference type="EMBL" id="CAUYUJ010002143">
    <property type="protein sequence ID" value="CAK0799403.1"/>
    <property type="molecule type" value="Genomic_DNA"/>
</dbReference>
<evidence type="ECO:0000313" key="4">
    <source>
        <dbReference type="Proteomes" id="UP001189429"/>
    </source>
</evidence>